<protein>
    <submittedName>
        <fullName evidence="3">Uncharacterized protein</fullName>
    </submittedName>
</protein>
<keyword evidence="2" id="KW-0732">Signal</keyword>
<evidence type="ECO:0000256" key="2">
    <source>
        <dbReference type="SAM" id="SignalP"/>
    </source>
</evidence>
<gene>
    <name evidence="3" type="ORF">CCAX7_16580</name>
</gene>
<feature type="compositionally biased region" description="Gly residues" evidence="1">
    <location>
        <begin position="167"/>
        <end position="193"/>
    </location>
</feature>
<sequence>MQRKMISLLGAAGLMAMTTVAAVSQNNVGGNGAPPPPRAGHGRGVGGQVTDVDTKAGTISIASRWDETQTVKIGAGAKILARKDTTVGGLKVGDTIQVNGVFSQLTASSIQAGDLPDMPPPPMGAGRRGLGGPNNRRGPGGADAFGGPDMMGGPGAPGASGFMDGPGARGMRGGPGGPDAMDGGPGGPGGPGEDGPPPPDQGAEFGDQATPRIRGRHVASSARTIADEGPGQPGGPGGLDRDNRPGGPDDFDIAGAPPPPLAGRVGDDPMGDGPRGEMGMQDGPRGEGPMGGEMRGGPRGQGRMGGGPRGERLMGGPGGGGMGGHAHLSGKIVSLSPLTIAVSDSLSLVIKTDAKTHVTKIVSESLGDIKKGDRVFATGSFSSDVLNAKSVSVNLEP</sequence>
<name>A0A402CYV5_9BACT</name>
<dbReference type="EMBL" id="AP025739">
    <property type="protein sequence ID" value="BDI29607.1"/>
    <property type="molecule type" value="Genomic_DNA"/>
</dbReference>
<evidence type="ECO:0000256" key="1">
    <source>
        <dbReference type="SAM" id="MobiDB-lite"/>
    </source>
</evidence>
<evidence type="ECO:0000313" key="4">
    <source>
        <dbReference type="Proteomes" id="UP000287394"/>
    </source>
</evidence>
<feature type="chain" id="PRO_5044297643" evidence="2">
    <location>
        <begin position="22"/>
        <end position="397"/>
    </location>
</feature>
<dbReference type="Proteomes" id="UP000287394">
    <property type="component" value="Chromosome"/>
</dbReference>
<dbReference type="RefSeq" id="WP_119322523.1">
    <property type="nucleotide sequence ID" value="NZ_AP025739.1"/>
</dbReference>
<reference evidence="3 4" key="1">
    <citation type="journal article" date="2019" name="Int. J. Syst. Evol. Microbiol.">
        <title>Capsulimonas corticalis gen. nov., sp. nov., an aerobic capsulated bacterium, of a novel bacterial order, Capsulimonadales ord. nov., of the class Armatimonadia of the phylum Armatimonadetes.</title>
        <authorList>
            <person name="Li J."/>
            <person name="Kudo C."/>
            <person name="Tonouchi A."/>
        </authorList>
    </citation>
    <scope>NUCLEOTIDE SEQUENCE [LARGE SCALE GENOMIC DNA]</scope>
    <source>
        <strain evidence="3 4">AX-7</strain>
    </source>
</reference>
<feature type="region of interest" description="Disordered" evidence="1">
    <location>
        <begin position="111"/>
        <end position="306"/>
    </location>
</feature>
<dbReference type="KEGG" id="ccot:CCAX7_16580"/>
<feature type="signal peptide" evidence="2">
    <location>
        <begin position="1"/>
        <end position="21"/>
    </location>
</feature>
<feature type="compositionally biased region" description="Gly residues" evidence="1">
    <location>
        <begin position="126"/>
        <end position="158"/>
    </location>
</feature>
<evidence type="ECO:0000313" key="3">
    <source>
        <dbReference type="EMBL" id="BDI29607.1"/>
    </source>
</evidence>
<organism evidence="3 4">
    <name type="scientific">Capsulimonas corticalis</name>
    <dbReference type="NCBI Taxonomy" id="2219043"/>
    <lineage>
        <taxon>Bacteria</taxon>
        <taxon>Bacillati</taxon>
        <taxon>Armatimonadota</taxon>
        <taxon>Armatimonadia</taxon>
        <taxon>Capsulimonadales</taxon>
        <taxon>Capsulimonadaceae</taxon>
        <taxon>Capsulimonas</taxon>
    </lineage>
</organism>
<dbReference type="AlphaFoldDB" id="A0A402CYV5"/>
<proteinExistence type="predicted"/>
<feature type="compositionally biased region" description="Gly residues" evidence="1">
    <location>
        <begin position="286"/>
        <end position="306"/>
    </location>
</feature>
<keyword evidence="4" id="KW-1185">Reference proteome</keyword>
<accession>A0A402CYV5</accession>